<dbReference type="PANTHER" id="PTHR30287:SF1">
    <property type="entry name" value="INNER MEMBRANE PROTEIN"/>
    <property type="match status" value="1"/>
</dbReference>
<evidence type="ECO:0000256" key="3">
    <source>
        <dbReference type="ARBA" id="ARBA00022692"/>
    </source>
</evidence>
<feature type="transmembrane region" description="Helical" evidence="7">
    <location>
        <begin position="809"/>
        <end position="832"/>
    </location>
</feature>
<dbReference type="InterPro" id="IPR038766">
    <property type="entry name" value="Membrane_comp_ABC_pdt"/>
</dbReference>
<dbReference type="Pfam" id="PF02687">
    <property type="entry name" value="FtsX"/>
    <property type="match status" value="2"/>
</dbReference>
<feature type="transmembrane region" description="Helical" evidence="7">
    <location>
        <begin position="770"/>
        <end position="803"/>
    </location>
</feature>
<keyword evidence="4 7" id="KW-1133">Transmembrane helix</keyword>
<evidence type="ECO:0000313" key="10">
    <source>
        <dbReference type="EMBL" id="MBO3083952.1"/>
    </source>
</evidence>
<evidence type="ECO:0000256" key="2">
    <source>
        <dbReference type="ARBA" id="ARBA00022475"/>
    </source>
</evidence>
<gene>
    <name evidence="10" type="ORF">J4035_04810</name>
</gene>
<keyword evidence="11" id="KW-1185">Reference proteome</keyword>
<dbReference type="InterPro" id="IPR003838">
    <property type="entry name" value="ABC3_permease_C"/>
</dbReference>
<dbReference type="RefSeq" id="WP_208288776.1">
    <property type="nucleotide sequence ID" value="NZ_CP074404.1"/>
</dbReference>
<feature type="domain" description="MacB-like periplasmic core" evidence="9">
    <location>
        <begin position="489"/>
        <end position="693"/>
    </location>
</feature>
<feature type="transmembrane region" description="Helical" evidence="7">
    <location>
        <begin position="413"/>
        <end position="433"/>
    </location>
</feature>
<accession>A0ABS3SDX1</accession>
<sequence>MLILILAGLRHRAAALLSIVVAAGLGSALIVLSGAMFETGIRLVAPPERVSGADLVVIGDPGYTMLDREGGQTTDHRPLPERHRLSDTVVREAIGIEGVDRAVPVQLVETFARSGLRAATLTGQNWASASMSGLTVPEGPAPGPDEVVLTAPAAATLGVAPGDSLTLTVAGRTSTVEVLGVLGGTGGPATVFLADVAPGVAAGEADDADDATRGAGRIDALGVTLAAGADDAAVRDALGRLGPVRVLAGDHRGAAEDPAISASRTPTIVIGAVFGGIVLTVLATVTSGIVSLSVRQRGREISLLRATGATGRQAGALLVGEASIAGIVGAVLGLALGVPLAHALFDAMRAGGVVPDGLALRAGLVPFAVAVATCGLVVWLAARIAARPARRSRAIDALREADLPPARLGFVRGLLGVLAGLGAVALAVITTAMEPALVSATAGPAVLAGGISAVLLAPAHLRLGLVLLRPLLGERRGELARVNVRSRVAALSTVTGAAALVVGIGVGNLVSQTMLTTAAGRAQVETITAQAVVRGPAGTGVELAAEIAALPEVGAVTPFVASGGWIERPYDRSHRDRPWPVRGLDGAQAERVLSNRLVDGGLAALTGRSIALPARTAEALGVRTGDTVDFRFGDGAGAELRVVATYDDLPGYENLLLPADLLAAHTTARTPGTLLVSADDGTSADRLATALDDVVADHPAVVVGDRDDLEHALQEGLGVNALINTLMLLVVLAYAMVAVVNTVAVSTLGRRRELALLRLAGATRRQVRTLLLTETGIAAVAGLGAGLVVACAAVAPTAVVVGADLLGPLALAALAAGGLAVALITLPITAAATRRALSGRPADVLTRAA</sequence>
<evidence type="ECO:0000256" key="1">
    <source>
        <dbReference type="ARBA" id="ARBA00004651"/>
    </source>
</evidence>
<feature type="domain" description="MacB-like periplasmic core" evidence="9">
    <location>
        <begin position="24"/>
        <end position="240"/>
    </location>
</feature>
<comment type="caution">
    <text evidence="10">The sequence shown here is derived from an EMBL/GenBank/DDBJ whole genome shotgun (WGS) entry which is preliminary data.</text>
</comment>
<evidence type="ECO:0000259" key="9">
    <source>
        <dbReference type="Pfam" id="PF12704"/>
    </source>
</evidence>
<comment type="similarity">
    <text evidence="6">Belongs to the ABC-4 integral membrane protein family.</text>
</comment>
<evidence type="ECO:0000256" key="7">
    <source>
        <dbReference type="SAM" id="Phobius"/>
    </source>
</evidence>
<evidence type="ECO:0000256" key="5">
    <source>
        <dbReference type="ARBA" id="ARBA00023136"/>
    </source>
</evidence>
<keyword evidence="2" id="KW-1003">Cell membrane</keyword>
<dbReference type="Proteomes" id="UP000678317">
    <property type="component" value="Unassembled WGS sequence"/>
</dbReference>
<protein>
    <submittedName>
        <fullName evidence="10">ABC transporter permease</fullName>
    </submittedName>
</protein>
<reference evidence="10 11" key="1">
    <citation type="submission" date="2021-03" db="EMBL/GenBank/DDBJ databases">
        <title>novel species in genus Cellulomonas.</title>
        <authorList>
            <person name="Zhang G."/>
        </authorList>
    </citation>
    <scope>NUCLEOTIDE SEQUENCE [LARGE SCALE GENOMIC DNA]</scope>
    <source>
        <strain evidence="11">zg-ZUI188</strain>
    </source>
</reference>
<feature type="transmembrane region" description="Helical" evidence="7">
    <location>
        <begin position="358"/>
        <end position="382"/>
    </location>
</feature>
<feature type="transmembrane region" description="Helical" evidence="7">
    <location>
        <begin position="726"/>
        <end position="749"/>
    </location>
</feature>
<evidence type="ECO:0000313" key="11">
    <source>
        <dbReference type="Proteomes" id="UP000678317"/>
    </source>
</evidence>
<feature type="transmembrane region" description="Helical" evidence="7">
    <location>
        <begin position="268"/>
        <end position="294"/>
    </location>
</feature>
<dbReference type="EMBL" id="JAGFBM010000001">
    <property type="protein sequence ID" value="MBO3083952.1"/>
    <property type="molecule type" value="Genomic_DNA"/>
</dbReference>
<feature type="domain" description="ABC3 transporter permease C-terminal" evidence="8">
    <location>
        <begin position="726"/>
        <end position="837"/>
    </location>
</feature>
<evidence type="ECO:0000256" key="6">
    <source>
        <dbReference type="ARBA" id="ARBA00038076"/>
    </source>
</evidence>
<evidence type="ECO:0000256" key="4">
    <source>
        <dbReference type="ARBA" id="ARBA00022989"/>
    </source>
</evidence>
<feature type="domain" description="ABC3 transporter permease C-terminal" evidence="8">
    <location>
        <begin position="273"/>
        <end position="384"/>
    </location>
</feature>
<dbReference type="InterPro" id="IPR025857">
    <property type="entry name" value="MacB_PCD"/>
</dbReference>
<dbReference type="PANTHER" id="PTHR30287">
    <property type="entry name" value="MEMBRANE COMPONENT OF PREDICTED ABC SUPERFAMILY METABOLITE UPTAKE TRANSPORTER"/>
    <property type="match status" value="1"/>
</dbReference>
<organism evidence="10 11">
    <name type="scientific">Cellulomonas fengjieae</name>
    <dbReference type="NCBI Taxonomy" id="2819978"/>
    <lineage>
        <taxon>Bacteria</taxon>
        <taxon>Bacillati</taxon>
        <taxon>Actinomycetota</taxon>
        <taxon>Actinomycetes</taxon>
        <taxon>Micrococcales</taxon>
        <taxon>Cellulomonadaceae</taxon>
        <taxon>Cellulomonas</taxon>
    </lineage>
</organism>
<comment type="subcellular location">
    <subcellularLocation>
        <location evidence="1">Cell membrane</location>
        <topology evidence="1">Multi-pass membrane protein</topology>
    </subcellularLocation>
</comment>
<keyword evidence="5 7" id="KW-0472">Membrane</keyword>
<feature type="transmembrane region" description="Helical" evidence="7">
    <location>
        <begin position="488"/>
        <end position="510"/>
    </location>
</feature>
<proteinExistence type="inferred from homology"/>
<dbReference type="Pfam" id="PF12704">
    <property type="entry name" value="MacB_PCD"/>
    <property type="match status" value="2"/>
</dbReference>
<feature type="transmembrane region" description="Helical" evidence="7">
    <location>
        <begin position="315"/>
        <end position="338"/>
    </location>
</feature>
<evidence type="ECO:0000259" key="8">
    <source>
        <dbReference type="Pfam" id="PF02687"/>
    </source>
</evidence>
<keyword evidence="3 7" id="KW-0812">Transmembrane</keyword>
<feature type="transmembrane region" description="Helical" evidence="7">
    <location>
        <begin position="445"/>
        <end position="468"/>
    </location>
</feature>
<name>A0ABS3SDX1_9CELL</name>